<accession>A0A1J4JZA0</accession>
<name>A0A1J4JZA0_9EUKA</name>
<dbReference type="VEuPathDB" id="TrichDB:TRFO_29882"/>
<comment type="caution">
    <text evidence="2">The sequence shown here is derived from an EMBL/GenBank/DDBJ whole genome shotgun (WGS) entry which is preliminary data.</text>
</comment>
<dbReference type="Gene3D" id="1.10.8.270">
    <property type="entry name" value="putative rabgap domain of human tbc1 domain family member 14 like domains"/>
    <property type="match status" value="1"/>
</dbReference>
<dbReference type="InterPro" id="IPR000195">
    <property type="entry name" value="Rab-GAP-TBC_dom"/>
</dbReference>
<dbReference type="GO" id="GO:0006886">
    <property type="term" value="P:intracellular protein transport"/>
    <property type="evidence" value="ECO:0007669"/>
    <property type="project" value="TreeGrafter"/>
</dbReference>
<dbReference type="AlphaFoldDB" id="A0A1J4JZA0"/>
<proteinExistence type="predicted"/>
<dbReference type="Proteomes" id="UP000179807">
    <property type="component" value="Unassembled WGS sequence"/>
</dbReference>
<dbReference type="PROSITE" id="PS50086">
    <property type="entry name" value="TBC_RABGAP"/>
    <property type="match status" value="1"/>
</dbReference>
<dbReference type="RefSeq" id="XP_068355958.1">
    <property type="nucleotide sequence ID" value="XM_068507028.1"/>
</dbReference>
<evidence type="ECO:0000259" key="1">
    <source>
        <dbReference type="PROSITE" id="PS50086"/>
    </source>
</evidence>
<gene>
    <name evidence="2" type="ORF">TRFO_29882</name>
</gene>
<evidence type="ECO:0000313" key="3">
    <source>
        <dbReference type="Proteomes" id="UP000179807"/>
    </source>
</evidence>
<dbReference type="OrthoDB" id="10263206at2759"/>
<dbReference type="GeneID" id="94841732"/>
<protein>
    <submittedName>
        <fullName evidence="2">TBC1 domain protein</fullName>
    </submittedName>
</protein>
<dbReference type="InterPro" id="IPR035969">
    <property type="entry name" value="Rab-GAP_TBC_sf"/>
</dbReference>
<dbReference type="GO" id="GO:0005096">
    <property type="term" value="F:GTPase activator activity"/>
    <property type="evidence" value="ECO:0007669"/>
    <property type="project" value="TreeGrafter"/>
</dbReference>
<dbReference type="PANTHER" id="PTHR22957">
    <property type="entry name" value="TBC1 DOMAIN FAMILY MEMBER GTPASE-ACTIVATING PROTEIN"/>
    <property type="match status" value="1"/>
</dbReference>
<sequence length="411" mass="48216">MNSRFYDFFQSIISYFVSLSEKMMINPSLKNLSTLTPFSTIDDDDDDDDGLPPCHSFEIGSSYDSYDSIVSSSDSEQSFFIEQGEERAYNWLNMLSIFPENPDHWPTVCQTILRSYTNFMSCYSISDYLDSDSEKMDYAIEKVYQKFDTKVFEMIVSDIERSKRQMKYLTTNNQFNYFENFDTFPENIQTEHSKRIERILYVFAKVNPEFGYIQGFNELLIPIYYVMVNAMSLFFNRIDIVEAVTYEAFQFLLISSDLSNFYYLLDGSLENKLSKFDKLMNRFLPKVAKRLRLLNILSMQYAFKWFNILFAQEHELPDLLIIWDSILAHLSDLTRYIFCIGVARIKKIEKKLDGQNLGASLALLCNIEINDVSALLNEAERFFNFDKCAKKTSLSSKFMKNIFGRKTHSFQ</sequence>
<reference evidence="2" key="1">
    <citation type="submission" date="2016-10" db="EMBL/GenBank/DDBJ databases">
        <authorList>
            <person name="Benchimol M."/>
            <person name="Almeida L.G."/>
            <person name="Vasconcelos A.T."/>
            <person name="Perreira-Neves A."/>
            <person name="Rosa I.A."/>
            <person name="Tasca T."/>
            <person name="Bogo M.R."/>
            <person name="de Souza W."/>
        </authorList>
    </citation>
    <scope>NUCLEOTIDE SEQUENCE [LARGE SCALE GENOMIC DNA]</scope>
    <source>
        <strain evidence="2">K</strain>
    </source>
</reference>
<dbReference type="PANTHER" id="PTHR22957:SF27">
    <property type="entry name" value="TBC1 DOMAIN FAMILY MEMBER 13"/>
    <property type="match status" value="1"/>
</dbReference>
<evidence type="ECO:0000313" key="2">
    <source>
        <dbReference type="EMBL" id="OHT02822.1"/>
    </source>
</evidence>
<dbReference type="Pfam" id="PF00566">
    <property type="entry name" value="RabGAP-TBC"/>
    <property type="match status" value="1"/>
</dbReference>
<keyword evidence="3" id="KW-1185">Reference proteome</keyword>
<dbReference type="SMART" id="SM00164">
    <property type="entry name" value="TBC"/>
    <property type="match status" value="1"/>
</dbReference>
<organism evidence="2 3">
    <name type="scientific">Tritrichomonas foetus</name>
    <dbReference type="NCBI Taxonomy" id="1144522"/>
    <lineage>
        <taxon>Eukaryota</taxon>
        <taxon>Metamonada</taxon>
        <taxon>Parabasalia</taxon>
        <taxon>Tritrichomonadida</taxon>
        <taxon>Tritrichomonadidae</taxon>
        <taxon>Tritrichomonas</taxon>
    </lineage>
</organism>
<dbReference type="SUPFAM" id="SSF47923">
    <property type="entry name" value="Ypt/Rab-GAP domain of gyp1p"/>
    <property type="match status" value="2"/>
</dbReference>
<feature type="domain" description="Rab-GAP TBC" evidence="1">
    <location>
        <begin position="81"/>
        <end position="330"/>
    </location>
</feature>
<dbReference type="EMBL" id="MLAK01000850">
    <property type="protein sequence ID" value="OHT02822.1"/>
    <property type="molecule type" value="Genomic_DNA"/>
</dbReference>
<dbReference type="Gene3D" id="1.10.472.80">
    <property type="entry name" value="Ypt/Rab-GAP domain of gyp1p, domain 3"/>
    <property type="match status" value="1"/>
</dbReference>